<proteinExistence type="predicted"/>
<dbReference type="PRINTS" id="PR00625">
    <property type="entry name" value="JDOMAIN"/>
</dbReference>
<dbReference type="InterPro" id="IPR001623">
    <property type="entry name" value="DnaJ_domain"/>
</dbReference>
<sequence>MACKTYYEMLGVASGASAQDIRKAFLKLSLKAHPDKVGNTPEVNDAFIALKEAYETLSDTEKRQEYDL</sequence>
<dbReference type="Pfam" id="PF00226">
    <property type="entry name" value="DnaJ"/>
    <property type="match status" value="1"/>
</dbReference>
<evidence type="ECO:0000259" key="1">
    <source>
        <dbReference type="PROSITE" id="PS50076"/>
    </source>
</evidence>
<organism evidence="2 3">
    <name type="scientific">Schizothecium vesticola</name>
    <dbReference type="NCBI Taxonomy" id="314040"/>
    <lineage>
        <taxon>Eukaryota</taxon>
        <taxon>Fungi</taxon>
        <taxon>Dikarya</taxon>
        <taxon>Ascomycota</taxon>
        <taxon>Pezizomycotina</taxon>
        <taxon>Sordariomycetes</taxon>
        <taxon>Sordariomycetidae</taxon>
        <taxon>Sordariales</taxon>
        <taxon>Schizotheciaceae</taxon>
        <taxon>Schizothecium</taxon>
    </lineage>
</organism>
<dbReference type="CDD" id="cd06257">
    <property type="entry name" value="DnaJ"/>
    <property type="match status" value="1"/>
</dbReference>
<comment type="caution">
    <text evidence="2">The sequence shown here is derived from an EMBL/GenBank/DDBJ whole genome shotgun (WGS) entry which is preliminary data.</text>
</comment>
<dbReference type="InterPro" id="IPR018253">
    <property type="entry name" value="DnaJ_domain_CS"/>
</dbReference>
<dbReference type="PROSITE" id="PS00636">
    <property type="entry name" value="DNAJ_1"/>
    <property type="match status" value="1"/>
</dbReference>
<feature type="domain" description="J" evidence="1">
    <location>
        <begin position="5"/>
        <end position="68"/>
    </location>
</feature>
<evidence type="ECO:0000313" key="3">
    <source>
        <dbReference type="Proteomes" id="UP001172155"/>
    </source>
</evidence>
<dbReference type="InterPro" id="IPR052763">
    <property type="entry name" value="DnaJ_C4"/>
</dbReference>
<protein>
    <submittedName>
        <fullName evidence="2">DnaJ domain-containing protein</fullName>
    </submittedName>
</protein>
<dbReference type="Proteomes" id="UP001172155">
    <property type="component" value="Unassembled WGS sequence"/>
</dbReference>
<evidence type="ECO:0000313" key="2">
    <source>
        <dbReference type="EMBL" id="KAK0752709.1"/>
    </source>
</evidence>
<name>A0AA40F7M4_9PEZI</name>
<dbReference type="SUPFAM" id="SSF46565">
    <property type="entry name" value="Chaperone J-domain"/>
    <property type="match status" value="1"/>
</dbReference>
<keyword evidence="3" id="KW-1185">Reference proteome</keyword>
<dbReference type="InterPro" id="IPR036869">
    <property type="entry name" value="J_dom_sf"/>
</dbReference>
<reference evidence="2" key="1">
    <citation type="submission" date="2023-06" db="EMBL/GenBank/DDBJ databases">
        <title>Genome-scale phylogeny and comparative genomics of the fungal order Sordariales.</title>
        <authorList>
            <consortium name="Lawrence Berkeley National Laboratory"/>
            <person name="Hensen N."/>
            <person name="Bonometti L."/>
            <person name="Westerberg I."/>
            <person name="Brannstrom I.O."/>
            <person name="Guillou S."/>
            <person name="Cros-Aarteil S."/>
            <person name="Calhoun S."/>
            <person name="Haridas S."/>
            <person name="Kuo A."/>
            <person name="Mondo S."/>
            <person name="Pangilinan J."/>
            <person name="Riley R."/>
            <person name="LaButti K."/>
            <person name="Andreopoulos B."/>
            <person name="Lipzen A."/>
            <person name="Chen C."/>
            <person name="Yanf M."/>
            <person name="Daum C."/>
            <person name="Ng V."/>
            <person name="Clum A."/>
            <person name="Steindorff A."/>
            <person name="Ohm R."/>
            <person name="Martin F."/>
            <person name="Silar P."/>
            <person name="Natvig D."/>
            <person name="Lalanne C."/>
            <person name="Gautier V."/>
            <person name="Ament-velasquez S.L."/>
            <person name="Kruys A."/>
            <person name="Hutchinson M.I."/>
            <person name="Powell A.J."/>
            <person name="Barry K."/>
            <person name="Miller A.N."/>
            <person name="Grigoriev I.V."/>
            <person name="Debuchy R."/>
            <person name="Gladieux P."/>
            <person name="Thoren M.H."/>
            <person name="Johannesson H."/>
        </authorList>
    </citation>
    <scope>NUCLEOTIDE SEQUENCE</scope>
    <source>
        <strain evidence="2">SMH3187-1</strain>
    </source>
</reference>
<dbReference type="Gene3D" id="1.10.287.110">
    <property type="entry name" value="DnaJ domain"/>
    <property type="match status" value="1"/>
</dbReference>
<dbReference type="PANTHER" id="PTHR44825">
    <property type="match status" value="1"/>
</dbReference>
<dbReference type="SMART" id="SM00271">
    <property type="entry name" value="DnaJ"/>
    <property type="match status" value="1"/>
</dbReference>
<feature type="non-terminal residue" evidence="2">
    <location>
        <position position="68"/>
    </location>
</feature>
<dbReference type="AlphaFoldDB" id="A0AA40F7M4"/>
<gene>
    <name evidence="2" type="ORF">B0T18DRAFT_314983</name>
</gene>
<dbReference type="PANTHER" id="PTHR44825:SF1">
    <property type="entry name" value="DNAJ HOMOLOG SUBFAMILY C MEMBER 4"/>
    <property type="match status" value="1"/>
</dbReference>
<dbReference type="EMBL" id="JAUKUD010000001">
    <property type="protein sequence ID" value="KAK0752709.1"/>
    <property type="molecule type" value="Genomic_DNA"/>
</dbReference>
<accession>A0AA40F7M4</accession>
<dbReference type="PROSITE" id="PS50076">
    <property type="entry name" value="DNAJ_2"/>
    <property type="match status" value="1"/>
</dbReference>